<dbReference type="SMART" id="SM00091">
    <property type="entry name" value="PAS"/>
    <property type="match status" value="1"/>
</dbReference>
<evidence type="ECO:0000313" key="9">
    <source>
        <dbReference type="Proteomes" id="UP000295727"/>
    </source>
</evidence>
<feature type="transmembrane region" description="Helical" evidence="5">
    <location>
        <begin position="175"/>
        <end position="193"/>
    </location>
</feature>
<dbReference type="Pfam" id="PF00015">
    <property type="entry name" value="MCPsignal"/>
    <property type="match status" value="1"/>
</dbReference>
<dbReference type="RefSeq" id="WP_134759252.1">
    <property type="nucleotide sequence ID" value="NZ_CP038151.1"/>
</dbReference>
<feature type="domain" description="PAS" evidence="7">
    <location>
        <begin position="28"/>
        <end position="79"/>
    </location>
</feature>
<feature type="transmembrane region" description="Helical" evidence="5">
    <location>
        <begin position="199"/>
        <end position="220"/>
    </location>
</feature>
<dbReference type="InterPro" id="IPR000014">
    <property type="entry name" value="PAS"/>
</dbReference>
<gene>
    <name evidence="8" type="ORF">E1956_41785</name>
</gene>
<keyword evidence="5" id="KW-0472">Membrane</keyword>
<dbReference type="OrthoDB" id="9806477at2"/>
<dbReference type="InterPro" id="IPR051310">
    <property type="entry name" value="MCP_chemotaxis"/>
</dbReference>
<dbReference type="CDD" id="cd11386">
    <property type="entry name" value="MCP_signal"/>
    <property type="match status" value="1"/>
</dbReference>
<dbReference type="Pfam" id="PF08447">
    <property type="entry name" value="PAS_3"/>
    <property type="match status" value="1"/>
</dbReference>
<dbReference type="CDD" id="cd00130">
    <property type="entry name" value="PAS"/>
    <property type="match status" value="1"/>
</dbReference>
<dbReference type="Gene3D" id="1.10.287.950">
    <property type="entry name" value="Methyl-accepting chemotaxis protein"/>
    <property type="match status" value="1"/>
</dbReference>
<sequence length="524" mass="55466">MRTRDHSNQSLEDGYQFDENDFLITRNDADARICYANPVFERVSGYSAEELQGAAGNLLYHPDMPEQVSADLWKTLRSNGAWTGAMKHLRKDGSHFWAEVTVTPTVMNGRHSGYTTVRSKLGASKVSLAETAYRALKRGSGGFTIQNGRILRTGIRGCVRWIWPESVDVHLKQGIGILALLAALFATIGGEGLKGDRTAVLAAGVGIAAVTLLLRAFLLIRRKAVVETRGLIEICRLLAAGNLACEMPRMDVAGEIGELSSTLGAMRRSLTSMVLEAQGITHTVSRKSAEIVSANQQLSARTDDQASALEQTSAAMGELMSAVEANVDSAKQVTLLACEASNAATEGAASIASVQSTMGHIIDGASRVSGISAVIESIAFQTNILALNAAVEAARAGSEGRGFAVVAAEVRSLAQRSAAAAKEIKEVVSESVEQSRRGATVVAEAQQTIERIVSSSGRVSDLIMKISIASEEQGRGIVEVGTAVAQIDRTTQQNASMVEDAAATAAMLSEQSVRLSATMGAFHF</sequence>
<proteinExistence type="inferred from homology"/>
<organism evidence="8 9">
    <name type="scientific">Paraburkholderia pallida</name>
    <dbReference type="NCBI Taxonomy" id="2547399"/>
    <lineage>
        <taxon>Bacteria</taxon>
        <taxon>Pseudomonadati</taxon>
        <taxon>Pseudomonadota</taxon>
        <taxon>Betaproteobacteria</taxon>
        <taxon>Burkholderiales</taxon>
        <taxon>Burkholderiaceae</taxon>
        <taxon>Paraburkholderia</taxon>
    </lineage>
</organism>
<comment type="similarity">
    <text evidence="3">Belongs to the methyl-accepting chemotaxis (MCP) protein family.</text>
</comment>
<dbReference type="InterPro" id="IPR035965">
    <property type="entry name" value="PAS-like_dom_sf"/>
</dbReference>
<keyword evidence="9" id="KW-1185">Reference proteome</keyword>
<evidence type="ECO:0000259" key="7">
    <source>
        <dbReference type="PROSITE" id="PS50112"/>
    </source>
</evidence>
<dbReference type="EMBL" id="CP038151">
    <property type="protein sequence ID" value="QBR03643.1"/>
    <property type="molecule type" value="Genomic_DNA"/>
</dbReference>
<reference evidence="8 9" key="1">
    <citation type="submission" date="2019-03" db="EMBL/GenBank/DDBJ databases">
        <title>Paraburkholderia sp. 7MH5, isolated from subtropical forest soil.</title>
        <authorList>
            <person name="Gao Z.-H."/>
            <person name="Qiu L.-H."/>
        </authorList>
    </citation>
    <scope>NUCLEOTIDE SEQUENCE [LARGE SCALE GENOMIC DNA]</scope>
    <source>
        <strain evidence="8 9">7MH5</strain>
    </source>
</reference>
<accession>A0A4V1B0R0</accession>
<protein>
    <submittedName>
        <fullName evidence="8">PAS domain-containing methyl-accepting chemotaxis protein</fullName>
    </submittedName>
</protein>
<dbReference type="PROSITE" id="PS50111">
    <property type="entry name" value="CHEMOTAXIS_TRANSDUC_2"/>
    <property type="match status" value="1"/>
</dbReference>
<keyword evidence="5" id="KW-0812">Transmembrane</keyword>
<dbReference type="SUPFAM" id="SSF58104">
    <property type="entry name" value="Methyl-accepting chemotaxis protein (MCP) signaling domain"/>
    <property type="match status" value="1"/>
</dbReference>
<evidence type="ECO:0000256" key="5">
    <source>
        <dbReference type="SAM" id="Phobius"/>
    </source>
</evidence>
<evidence type="ECO:0000256" key="1">
    <source>
        <dbReference type="ARBA" id="ARBA00004370"/>
    </source>
</evidence>
<dbReference type="KEGG" id="ppai:E1956_41785"/>
<dbReference type="FunFam" id="1.10.287.950:FF:000001">
    <property type="entry name" value="Methyl-accepting chemotaxis sensory transducer"/>
    <property type="match status" value="1"/>
</dbReference>
<comment type="subcellular location">
    <subcellularLocation>
        <location evidence="1">Membrane</location>
    </subcellularLocation>
</comment>
<dbReference type="GO" id="GO:0007165">
    <property type="term" value="P:signal transduction"/>
    <property type="evidence" value="ECO:0007669"/>
    <property type="project" value="UniProtKB-KW"/>
</dbReference>
<dbReference type="GO" id="GO:0006935">
    <property type="term" value="P:chemotaxis"/>
    <property type="evidence" value="ECO:0007669"/>
    <property type="project" value="InterPro"/>
</dbReference>
<dbReference type="SMART" id="SM00283">
    <property type="entry name" value="MA"/>
    <property type="match status" value="1"/>
</dbReference>
<dbReference type="GO" id="GO:0005886">
    <property type="term" value="C:plasma membrane"/>
    <property type="evidence" value="ECO:0007669"/>
    <property type="project" value="TreeGrafter"/>
</dbReference>
<dbReference type="Proteomes" id="UP000295727">
    <property type="component" value="Chromosome 4"/>
</dbReference>
<dbReference type="PANTHER" id="PTHR43531:SF14">
    <property type="entry name" value="METHYL-ACCEPTING CHEMOTAXIS PROTEIN I-RELATED"/>
    <property type="match status" value="1"/>
</dbReference>
<evidence type="ECO:0000256" key="3">
    <source>
        <dbReference type="ARBA" id="ARBA00029447"/>
    </source>
</evidence>
<evidence type="ECO:0000256" key="4">
    <source>
        <dbReference type="PROSITE-ProRule" id="PRU00284"/>
    </source>
</evidence>
<dbReference type="GO" id="GO:0004888">
    <property type="term" value="F:transmembrane signaling receptor activity"/>
    <property type="evidence" value="ECO:0007669"/>
    <property type="project" value="InterPro"/>
</dbReference>
<dbReference type="NCBIfam" id="TIGR00229">
    <property type="entry name" value="sensory_box"/>
    <property type="match status" value="1"/>
</dbReference>
<dbReference type="InterPro" id="IPR013655">
    <property type="entry name" value="PAS_fold_3"/>
</dbReference>
<keyword evidence="2" id="KW-0488">Methylation</keyword>
<dbReference type="SUPFAM" id="SSF55785">
    <property type="entry name" value="PYP-like sensor domain (PAS domain)"/>
    <property type="match status" value="1"/>
</dbReference>
<evidence type="ECO:0000256" key="2">
    <source>
        <dbReference type="ARBA" id="ARBA00022481"/>
    </source>
</evidence>
<dbReference type="AlphaFoldDB" id="A0A4V1B0R0"/>
<dbReference type="InterPro" id="IPR004089">
    <property type="entry name" value="MCPsignal_dom"/>
</dbReference>
<dbReference type="InterPro" id="IPR004090">
    <property type="entry name" value="Chemotax_Me-accpt_rcpt"/>
</dbReference>
<keyword evidence="4" id="KW-0807">Transducer</keyword>
<name>A0A4V1B0R0_9BURK</name>
<evidence type="ECO:0000259" key="6">
    <source>
        <dbReference type="PROSITE" id="PS50111"/>
    </source>
</evidence>
<feature type="domain" description="Methyl-accepting transducer" evidence="6">
    <location>
        <begin position="280"/>
        <end position="509"/>
    </location>
</feature>
<dbReference type="Gene3D" id="3.30.450.20">
    <property type="entry name" value="PAS domain"/>
    <property type="match status" value="1"/>
</dbReference>
<evidence type="ECO:0000313" key="8">
    <source>
        <dbReference type="EMBL" id="QBR03643.1"/>
    </source>
</evidence>
<keyword evidence="5" id="KW-1133">Transmembrane helix</keyword>
<dbReference type="PRINTS" id="PR00260">
    <property type="entry name" value="CHEMTRNSDUCR"/>
</dbReference>
<dbReference type="PANTHER" id="PTHR43531">
    <property type="entry name" value="PROTEIN ICFG"/>
    <property type="match status" value="1"/>
</dbReference>
<dbReference type="PROSITE" id="PS50112">
    <property type="entry name" value="PAS"/>
    <property type="match status" value="1"/>
</dbReference>